<sequence>MRIIHNCLLFFVLIGNLKHIVLGCKVCNFEFILIVKQSVKIKY</sequence>
<evidence type="ECO:0000313" key="2">
    <source>
        <dbReference type="EMBL" id="ORD99295.1"/>
    </source>
</evidence>
<evidence type="ECO:0000313" key="3">
    <source>
        <dbReference type="Proteomes" id="UP000192501"/>
    </source>
</evidence>
<reference evidence="2 3" key="1">
    <citation type="journal article" date="2017" name="Environ. Microbiol.">
        <title>Decay of the glycolytic pathway and adaptation to intranuclear parasitism within Enterocytozoonidae microsporidia.</title>
        <authorList>
            <person name="Wiredu Boakye D."/>
            <person name="Jaroenlak P."/>
            <person name="Prachumwat A."/>
            <person name="Williams T.A."/>
            <person name="Bateman K.S."/>
            <person name="Itsathitphaisarn O."/>
            <person name="Sritunyalucksana K."/>
            <person name="Paszkiewicz K.H."/>
            <person name="Moore K.A."/>
            <person name="Stentiford G.D."/>
            <person name="Williams B.A."/>
        </authorList>
    </citation>
    <scope>NUCLEOTIDE SEQUENCE [LARGE SCALE GENOMIC DNA]</scope>
    <source>
        <strain evidence="3">canceri</strain>
    </source>
</reference>
<protein>
    <submittedName>
        <fullName evidence="2">Uncharacterized protein</fullName>
    </submittedName>
</protein>
<dbReference type="VEuPathDB" id="MicrosporidiaDB:A0H76_3031"/>
<dbReference type="Proteomes" id="UP000192501">
    <property type="component" value="Unassembled WGS sequence"/>
</dbReference>
<evidence type="ECO:0000256" key="1">
    <source>
        <dbReference type="SAM" id="SignalP"/>
    </source>
</evidence>
<keyword evidence="1" id="KW-0732">Signal</keyword>
<feature type="signal peptide" evidence="1">
    <location>
        <begin position="1"/>
        <end position="23"/>
    </location>
</feature>
<gene>
    <name evidence="2" type="ORF">A0H76_3031</name>
</gene>
<name>A0A1X0QHX8_9MICR</name>
<comment type="caution">
    <text evidence="2">The sequence shown here is derived from an EMBL/GenBank/DDBJ whole genome shotgun (WGS) entry which is preliminary data.</text>
</comment>
<accession>A0A1X0QHX8</accession>
<feature type="chain" id="PRO_5013185211" evidence="1">
    <location>
        <begin position="24"/>
        <end position="43"/>
    </location>
</feature>
<dbReference type="AlphaFoldDB" id="A0A1X0QHX8"/>
<proteinExistence type="predicted"/>
<organism evidence="2 3">
    <name type="scientific">Hepatospora eriocheir</name>
    <dbReference type="NCBI Taxonomy" id="1081669"/>
    <lineage>
        <taxon>Eukaryota</taxon>
        <taxon>Fungi</taxon>
        <taxon>Fungi incertae sedis</taxon>
        <taxon>Microsporidia</taxon>
        <taxon>Hepatosporidae</taxon>
        <taxon>Hepatospora</taxon>
    </lineage>
</organism>
<dbReference type="EMBL" id="LTAI01000238">
    <property type="protein sequence ID" value="ORD99295.1"/>
    <property type="molecule type" value="Genomic_DNA"/>
</dbReference>